<reference evidence="1 2" key="1">
    <citation type="journal article" date="2008" name="Proc. Natl. Acad. Sci. U.S.A.">
        <title>Niche adaptation and genome expansion in the chlorophyll d-producing cyanobacterium Acaryochloris marina.</title>
        <authorList>
            <person name="Swingley W.D."/>
            <person name="Chen M."/>
            <person name="Cheung P.C."/>
            <person name="Conrad A.L."/>
            <person name="Dejesa L.C."/>
            <person name="Hao J."/>
            <person name="Honchak B.M."/>
            <person name="Karbach L.E."/>
            <person name="Kurdoglu A."/>
            <person name="Lahiri S."/>
            <person name="Mastrian S.D."/>
            <person name="Miyashita H."/>
            <person name="Page L."/>
            <person name="Ramakrishna P."/>
            <person name="Satoh S."/>
            <person name="Sattley W.M."/>
            <person name="Shimada Y."/>
            <person name="Taylor H.L."/>
            <person name="Tomo T."/>
            <person name="Tsuchiya T."/>
            <person name="Wang Z.T."/>
            <person name="Raymond J."/>
            <person name="Mimuro M."/>
            <person name="Blankenship R.E."/>
            <person name="Touchman J.W."/>
        </authorList>
    </citation>
    <scope>NUCLEOTIDE SEQUENCE [LARGE SCALE GENOMIC DNA]</scope>
    <source>
        <strain evidence="2">MBIC 11017</strain>
        <plasmid evidence="2">Plasmid pREB4</plasmid>
    </source>
</reference>
<keyword evidence="2" id="KW-1185">Reference proteome</keyword>
<protein>
    <submittedName>
        <fullName evidence="1">Uncharacterized protein</fullName>
    </submittedName>
</protein>
<geneLocation type="plasmid" evidence="1 2">
    <name>pREB4</name>
</geneLocation>
<sequence length="40" mass="4436">MRWGYISIVVQDALTPFSDDLLVDGLINFNIVISDEIPGV</sequence>
<keyword evidence="1" id="KW-0614">Plasmid</keyword>
<dbReference type="AlphaFoldDB" id="A8ZNN0"/>
<dbReference type="EMBL" id="CP000841">
    <property type="protein sequence ID" value="ABW32616.1"/>
    <property type="molecule type" value="Genomic_DNA"/>
</dbReference>
<gene>
    <name evidence="1" type="ordered locus">AM1_D0121</name>
</gene>
<evidence type="ECO:0000313" key="2">
    <source>
        <dbReference type="Proteomes" id="UP000000268"/>
    </source>
</evidence>
<proteinExistence type="predicted"/>
<evidence type="ECO:0000313" key="1">
    <source>
        <dbReference type="EMBL" id="ABW32616.1"/>
    </source>
</evidence>
<accession>A8ZNN0</accession>
<name>A8ZNN0_ACAM1</name>
<dbReference type="KEGG" id="amr:AM1_D0121"/>
<dbReference type="Proteomes" id="UP000000268">
    <property type="component" value="Plasmid pREB4"/>
</dbReference>
<dbReference type="HOGENOM" id="CLU_3283166_0_0_3"/>
<organism evidence="1 2">
    <name type="scientific">Acaryochloris marina (strain MBIC 11017)</name>
    <dbReference type="NCBI Taxonomy" id="329726"/>
    <lineage>
        <taxon>Bacteria</taxon>
        <taxon>Bacillati</taxon>
        <taxon>Cyanobacteriota</taxon>
        <taxon>Cyanophyceae</taxon>
        <taxon>Acaryochloridales</taxon>
        <taxon>Acaryochloridaceae</taxon>
        <taxon>Acaryochloris</taxon>
    </lineage>
</organism>